<dbReference type="PANTHER" id="PTHR30290">
    <property type="entry name" value="PERIPLASMIC BINDING COMPONENT OF ABC TRANSPORTER"/>
    <property type="match status" value="1"/>
</dbReference>
<comment type="caution">
    <text evidence="2">The sequence shown here is derived from an EMBL/GenBank/DDBJ whole genome shotgun (WGS) entry which is preliminary data.</text>
</comment>
<dbReference type="Gene3D" id="3.40.190.10">
    <property type="entry name" value="Periplasmic binding protein-like II"/>
    <property type="match status" value="1"/>
</dbReference>
<accession>A0A5J5IDU8</accession>
<dbReference type="Gene3D" id="3.10.105.10">
    <property type="entry name" value="Dipeptide-binding Protein, Domain 3"/>
    <property type="match status" value="1"/>
</dbReference>
<organism evidence="2 3">
    <name type="scientific">Ginsengibacter hankyongi</name>
    <dbReference type="NCBI Taxonomy" id="2607284"/>
    <lineage>
        <taxon>Bacteria</taxon>
        <taxon>Pseudomonadati</taxon>
        <taxon>Bacteroidota</taxon>
        <taxon>Chitinophagia</taxon>
        <taxon>Chitinophagales</taxon>
        <taxon>Chitinophagaceae</taxon>
        <taxon>Ginsengibacter</taxon>
    </lineage>
</organism>
<evidence type="ECO:0000313" key="2">
    <source>
        <dbReference type="EMBL" id="KAA9037691.1"/>
    </source>
</evidence>
<evidence type="ECO:0000313" key="3">
    <source>
        <dbReference type="Proteomes" id="UP000326903"/>
    </source>
</evidence>
<keyword evidence="3" id="KW-1185">Reference proteome</keyword>
<evidence type="ECO:0000259" key="1">
    <source>
        <dbReference type="Pfam" id="PF00496"/>
    </source>
</evidence>
<dbReference type="SUPFAM" id="SSF53850">
    <property type="entry name" value="Periplasmic binding protein-like II"/>
    <property type="match status" value="1"/>
</dbReference>
<dbReference type="Pfam" id="PF00496">
    <property type="entry name" value="SBP_bac_5"/>
    <property type="match status" value="1"/>
</dbReference>
<dbReference type="InterPro" id="IPR000914">
    <property type="entry name" value="SBP_5_dom"/>
</dbReference>
<dbReference type="GO" id="GO:0030288">
    <property type="term" value="C:outer membrane-bounded periplasmic space"/>
    <property type="evidence" value="ECO:0007669"/>
    <property type="project" value="UniProtKB-ARBA"/>
</dbReference>
<reference evidence="2 3" key="1">
    <citation type="submission" date="2019-09" db="EMBL/GenBank/DDBJ databases">
        <title>Draft genome sequence of Ginsengibacter sp. BR5-29.</title>
        <authorList>
            <person name="Im W.-T."/>
        </authorList>
    </citation>
    <scope>NUCLEOTIDE SEQUENCE [LARGE SCALE GENOMIC DNA]</scope>
    <source>
        <strain evidence="2 3">BR5-29</strain>
    </source>
</reference>
<dbReference type="Gene3D" id="3.90.76.10">
    <property type="entry name" value="Dipeptide-binding Protein, Domain 1"/>
    <property type="match status" value="1"/>
</dbReference>
<protein>
    <submittedName>
        <fullName evidence="2">ABC transporter substrate-binding protein</fullName>
    </submittedName>
</protein>
<sequence>MPPPLIKFVNRNLRFILPVIFLFAFTSCQHHKKNKNIFHYNEQSGIATLDPAFAKNQSIMWAVHQIYNTLIQTDDSLNLIPSLAKSWDISNDNLTFIFHLRNDVFFHDNDAFPNGKGRKMTAQDVVYSFSRIIDVNTASSGAWIFNSRVDSLHPFKALDDTTFQLKLAAPFHPILGILSMQYCSIVPKEVVEKYGKDFRRHPCGTGPFQFVAWEEGQALILKKNPNYFEKDSTGNRLPYLDGIKVSFFENKATEFLEFQQGRLDFINDIDASFKDEVITKEGALRKEWVGKIILVTHPYLNIEYLGILNDTSLDIVKNSPLKNVKVRQAINYGFNRRKMMLYIRNSIGIPAESGFIPAGLPSFDSTAVIGYRYNPAKALQLLKEAGYPNGVGLPVIKLLTIPVYAEFATYIASELQQIGIRIQVETIQKGLLLEETAKSDALFFRGSWIADYPDAENYLSVFYGKNPAPPNYTRYKNSAFDKLYEQSLAEKNDSIRIKINQRADQLMIKDAPVVPLWYDMVIRLVQPYVKNFTPNSLNLLELRKVRLAN</sequence>
<dbReference type="CDD" id="cd00995">
    <property type="entry name" value="PBP2_NikA_DppA_OppA_like"/>
    <property type="match status" value="1"/>
</dbReference>
<dbReference type="AlphaFoldDB" id="A0A5J5IDU8"/>
<dbReference type="GO" id="GO:0043190">
    <property type="term" value="C:ATP-binding cassette (ABC) transporter complex"/>
    <property type="evidence" value="ECO:0007669"/>
    <property type="project" value="InterPro"/>
</dbReference>
<name>A0A5J5IDU8_9BACT</name>
<dbReference type="InterPro" id="IPR039424">
    <property type="entry name" value="SBP_5"/>
</dbReference>
<dbReference type="EMBL" id="VYQF01000005">
    <property type="protein sequence ID" value="KAA9037691.1"/>
    <property type="molecule type" value="Genomic_DNA"/>
</dbReference>
<dbReference type="InterPro" id="IPR030678">
    <property type="entry name" value="Peptide/Ni-bd"/>
</dbReference>
<gene>
    <name evidence="2" type="ORF">FW778_16485</name>
</gene>
<dbReference type="PROSITE" id="PS51257">
    <property type="entry name" value="PROKAR_LIPOPROTEIN"/>
    <property type="match status" value="1"/>
</dbReference>
<proteinExistence type="predicted"/>
<dbReference type="GO" id="GO:0015833">
    <property type="term" value="P:peptide transport"/>
    <property type="evidence" value="ECO:0007669"/>
    <property type="project" value="TreeGrafter"/>
</dbReference>
<dbReference type="Proteomes" id="UP000326903">
    <property type="component" value="Unassembled WGS sequence"/>
</dbReference>
<dbReference type="PIRSF" id="PIRSF002741">
    <property type="entry name" value="MppA"/>
    <property type="match status" value="1"/>
</dbReference>
<feature type="domain" description="Solute-binding protein family 5" evidence="1">
    <location>
        <begin position="79"/>
        <end position="467"/>
    </location>
</feature>
<dbReference type="GO" id="GO:1904680">
    <property type="term" value="F:peptide transmembrane transporter activity"/>
    <property type="evidence" value="ECO:0007669"/>
    <property type="project" value="TreeGrafter"/>
</dbReference>
<dbReference type="RefSeq" id="WP_150415925.1">
    <property type="nucleotide sequence ID" value="NZ_VYQF01000005.1"/>
</dbReference>